<name>A0A5P2CWS6_STRVZ</name>
<gene>
    <name evidence="2" type="ORF">DEJ50_02475</name>
</gene>
<evidence type="ECO:0000256" key="1">
    <source>
        <dbReference type="SAM" id="MobiDB-lite"/>
    </source>
</evidence>
<evidence type="ECO:0000313" key="3">
    <source>
        <dbReference type="Proteomes" id="UP000325211"/>
    </source>
</evidence>
<evidence type="ECO:0000313" key="2">
    <source>
        <dbReference type="EMBL" id="QES46883.1"/>
    </source>
</evidence>
<protein>
    <submittedName>
        <fullName evidence="2">Uncharacterized protein</fullName>
    </submittedName>
</protein>
<feature type="compositionally biased region" description="Low complexity" evidence="1">
    <location>
        <begin position="9"/>
        <end position="46"/>
    </location>
</feature>
<dbReference type="EMBL" id="CP029190">
    <property type="protein sequence ID" value="QES46883.1"/>
    <property type="molecule type" value="Genomic_DNA"/>
</dbReference>
<accession>A0A5P2CWS6</accession>
<organism evidence="2 3">
    <name type="scientific">Streptomyces venezuelae</name>
    <dbReference type="NCBI Taxonomy" id="54571"/>
    <lineage>
        <taxon>Bacteria</taxon>
        <taxon>Bacillati</taxon>
        <taxon>Actinomycetota</taxon>
        <taxon>Actinomycetes</taxon>
        <taxon>Kitasatosporales</taxon>
        <taxon>Streptomycetaceae</taxon>
        <taxon>Streptomyces</taxon>
    </lineage>
</organism>
<proteinExistence type="predicted"/>
<sequence length="286" mass="29375">MLLTACSDGGEPAASGASGASGSPSAAGTSGSPAAAGSPGGSAQPGSAPPSPGGPSPSPSGFPLVPEVDEAKQPKNAAEARALLGKIAIAPGALGPEVARSTPFESDPNRWPVLDGNCVWQTAGLPADVLATRTQYFHIPAKGSRGRVRINTTVTIHHTREESGWETARAMEEVLRCPTQRLREGEELRNLWGGGLYLGEQMNAWTEDAFSESGEYVSTTGAGAGPGKTGEPQHYTWSQGQFGPVTVAVAIKGAPGYTPEELQQYVVQGTSDLMLQAKQQLGKAAG</sequence>
<dbReference type="Proteomes" id="UP000325211">
    <property type="component" value="Chromosome"/>
</dbReference>
<dbReference type="AlphaFoldDB" id="A0A5P2CWS6"/>
<feature type="region of interest" description="Disordered" evidence="1">
    <location>
        <begin position="1"/>
        <end position="67"/>
    </location>
</feature>
<reference evidence="2 3" key="1">
    <citation type="submission" date="2018-05" db="EMBL/GenBank/DDBJ databases">
        <title>Streptomyces venezuelae.</title>
        <authorList>
            <person name="Kim W."/>
            <person name="Lee N."/>
            <person name="Cho B.-K."/>
        </authorList>
    </citation>
    <scope>NUCLEOTIDE SEQUENCE [LARGE SCALE GENOMIC DNA]</scope>
    <source>
        <strain evidence="2 3">ATCC 21782</strain>
    </source>
</reference>
<feature type="compositionally biased region" description="Pro residues" evidence="1">
    <location>
        <begin position="47"/>
        <end position="60"/>
    </location>
</feature>